<evidence type="ECO:0000313" key="2">
    <source>
        <dbReference type="Proteomes" id="UP001202328"/>
    </source>
</evidence>
<reference evidence="1" key="1">
    <citation type="submission" date="2022-04" db="EMBL/GenBank/DDBJ databases">
        <title>A functionally conserved STORR gene fusion in Papaver species that diverged 16.8 million years ago.</title>
        <authorList>
            <person name="Catania T."/>
        </authorList>
    </citation>
    <scope>NUCLEOTIDE SEQUENCE</scope>
    <source>
        <strain evidence="1">S-188037</strain>
    </source>
</reference>
<organism evidence="1 2">
    <name type="scientific">Papaver atlanticum</name>
    <dbReference type="NCBI Taxonomy" id="357466"/>
    <lineage>
        <taxon>Eukaryota</taxon>
        <taxon>Viridiplantae</taxon>
        <taxon>Streptophyta</taxon>
        <taxon>Embryophyta</taxon>
        <taxon>Tracheophyta</taxon>
        <taxon>Spermatophyta</taxon>
        <taxon>Magnoliopsida</taxon>
        <taxon>Ranunculales</taxon>
        <taxon>Papaveraceae</taxon>
        <taxon>Papaveroideae</taxon>
        <taxon>Papaver</taxon>
    </lineage>
</organism>
<dbReference type="AlphaFoldDB" id="A0AAD4XT22"/>
<evidence type="ECO:0000313" key="1">
    <source>
        <dbReference type="EMBL" id="KAI3942148.1"/>
    </source>
</evidence>
<dbReference type="Proteomes" id="UP001202328">
    <property type="component" value="Unassembled WGS sequence"/>
</dbReference>
<sequence length="119" mass="13585">MEFAKVIDAPNLMSFTFRDWLPEDFVVDSFPLLHDADVYFQGDIESRPGPLSKKLVKFCNVKLLKISGAFFQILKRTEVLSTSFPTFVNLIPLELLNAVFSFSCQTIEHVSRLGFRFCG</sequence>
<proteinExistence type="predicted"/>
<gene>
    <name evidence="1" type="ORF">MKW98_003747</name>
</gene>
<protein>
    <submittedName>
        <fullName evidence="1">Uncharacterized protein</fullName>
    </submittedName>
</protein>
<comment type="caution">
    <text evidence="1">The sequence shown here is derived from an EMBL/GenBank/DDBJ whole genome shotgun (WGS) entry which is preliminary data.</text>
</comment>
<dbReference type="EMBL" id="JAJJMB010004716">
    <property type="protein sequence ID" value="KAI3942148.1"/>
    <property type="molecule type" value="Genomic_DNA"/>
</dbReference>
<name>A0AAD4XT22_9MAGN</name>
<keyword evidence="2" id="KW-1185">Reference proteome</keyword>
<accession>A0AAD4XT22</accession>